<proteinExistence type="predicted"/>
<gene>
    <name evidence="3" type="ORF">LJ657_45715</name>
</gene>
<dbReference type="Proteomes" id="UP001108029">
    <property type="component" value="Unassembled WGS sequence"/>
</dbReference>
<keyword evidence="2" id="KW-0812">Transmembrane</keyword>
<organism evidence="3 4">
    <name type="scientific">Streptomyces guryensis</name>
    <dbReference type="NCBI Taxonomy" id="2886947"/>
    <lineage>
        <taxon>Bacteria</taxon>
        <taxon>Bacillati</taxon>
        <taxon>Actinomycetota</taxon>
        <taxon>Actinomycetes</taxon>
        <taxon>Kitasatosporales</taxon>
        <taxon>Streptomycetaceae</taxon>
        <taxon>Streptomyces</taxon>
    </lineage>
</organism>
<feature type="compositionally biased region" description="Low complexity" evidence="1">
    <location>
        <begin position="9"/>
        <end position="35"/>
    </location>
</feature>
<comment type="caution">
    <text evidence="3">The sequence shown here is derived from an EMBL/GenBank/DDBJ whole genome shotgun (WGS) entry which is preliminary data.</text>
</comment>
<keyword evidence="4" id="KW-1185">Reference proteome</keyword>
<evidence type="ECO:0000313" key="4">
    <source>
        <dbReference type="Proteomes" id="UP001108029"/>
    </source>
</evidence>
<keyword evidence="2" id="KW-0472">Membrane</keyword>
<evidence type="ECO:0000256" key="1">
    <source>
        <dbReference type="SAM" id="MobiDB-lite"/>
    </source>
</evidence>
<feature type="transmembrane region" description="Helical" evidence="2">
    <location>
        <begin position="55"/>
        <end position="74"/>
    </location>
</feature>
<sequence>MSTPPPQYPNQQPYGQPQQPYGYPQQPQAPYGYPQQPQPPQRGPQRPPQGGPLRVVKAVAMVVVLFGGVGYYVWDYNTSPTGGKARAEASASASAAAHDPEIGDCVKVKDPKGEPVTTVVDCNSPEAEYKLGEMVPGANMECGSRYDYGIQYHRRTSGYTLCFTKV</sequence>
<dbReference type="EMBL" id="JAJSBI010000045">
    <property type="protein sequence ID" value="MCD9880718.1"/>
    <property type="molecule type" value="Genomic_DNA"/>
</dbReference>
<keyword evidence="2" id="KW-1133">Transmembrane helix</keyword>
<feature type="region of interest" description="Disordered" evidence="1">
    <location>
        <begin position="1"/>
        <end position="52"/>
    </location>
</feature>
<dbReference type="AlphaFoldDB" id="A0A9Q3VZY4"/>
<reference evidence="3" key="1">
    <citation type="submission" date="2021-12" db="EMBL/GenBank/DDBJ databases">
        <authorList>
            <person name="Lee J.-H."/>
            <person name="Kim S.-B."/>
        </authorList>
    </citation>
    <scope>NUCLEOTIDE SEQUENCE</scope>
    <source>
        <strain evidence="3">NR30</strain>
    </source>
</reference>
<evidence type="ECO:0000313" key="3">
    <source>
        <dbReference type="EMBL" id="MCD9880718.1"/>
    </source>
</evidence>
<feature type="compositionally biased region" description="Pro residues" evidence="1">
    <location>
        <begin position="36"/>
        <end position="50"/>
    </location>
</feature>
<evidence type="ECO:0000256" key="2">
    <source>
        <dbReference type="SAM" id="Phobius"/>
    </source>
</evidence>
<protein>
    <submittedName>
        <fullName evidence="3">Uncharacterized protein</fullName>
    </submittedName>
</protein>
<accession>A0A9Q3VZY4</accession>
<name>A0A9Q3VZY4_9ACTN</name>
<dbReference type="RefSeq" id="WP_232655641.1">
    <property type="nucleotide sequence ID" value="NZ_JAJSBI010000045.1"/>
</dbReference>